<sequence>MPRRPSKPAASRRRSRPKGPGQSAKAKTGQQRLRIIAGRWRGRKLEFADLPGLRPTTDRVRETLFNWLQTQLPGARVLDMFAGSGALGLEALSRGASHLTLVDTAAAAVDQLKQNLRLLDALDDSTLVQASATSWLQQASSEPGYDLVFLDPPYGKGLLADCCEQLNQRQLIRPGGWIYVEAESELQPLPVPANWRLHRQLKAGQGSCYLYQLDDDQ</sequence>
<dbReference type="InterPro" id="IPR004398">
    <property type="entry name" value="RNA_MeTrfase_RsmD"/>
</dbReference>
<comment type="similarity">
    <text evidence="2 8">Belongs to the methyltransferase superfamily. RsmD family.</text>
</comment>
<comment type="caution">
    <text evidence="10">The sequence shown here is derived from an EMBL/GenBank/DDBJ whole genome shotgun (WGS) entry which is preliminary data.</text>
</comment>
<evidence type="ECO:0000256" key="7">
    <source>
        <dbReference type="ARBA" id="ARBA00048326"/>
    </source>
</evidence>
<dbReference type="InterPro" id="IPR002052">
    <property type="entry name" value="DNA_methylase_N6_adenine_CS"/>
</dbReference>
<comment type="catalytic activity">
    <reaction evidence="7 8">
        <text>guanosine(966) in 16S rRNA + S-adenosyl-L-methionine = N(2)-methylguanosine(966) in 16S rRNA + S-adenosyl-L-homocysteine + H(+)</text>
        <dbReference type="Rhea" id="RHEA:23548"/>
        <dbReference type="Rhea" id="RHEA-COMP:10211"/>
        <dbReference type="Rhea" id="RHEA-COMP:10212"/>
        <dbReference type="ChEBI" id="CHEBI:15378"/>
        <dbReference type="ChEBI" id="CHEBI:57856"/>
        <dbReference type="ChEBI" id="CHEBI:59789"/>
        <dbReference type="ChEBI" id="CHEBI:74269"/>
        <dbReference type="ChEBI" id="CHEBI:74481"/>
        <dbReference type="EC" id="2.1.1.171"/>
    </reaction>
</comment>
<keyword evidence="6 8" id="KW-0808">Transferase</keyword>
<comment type="function">
    <text evidence="1 8">Specifically methylates the guanine in position 966 of 16S rRNA in the assembled 30S particle.</text>
</comment>
<keyword evidence="5 8" id="KW-0489">Methyltransferase</keyword>
<dbReference type="PANTHER" id="PTHR43542:SF1">
    <property type="entry name" value="METHYLTRANSFERASE"/>
    <property type="match status" value="1"/>
</dbReference>
<keyword evidence="11" id="KW-1185">Reference proteome</keyword>
<evidence type="ECO:0000313" key="10">
    <source>
        <dbReference type="EMBL" id="RDE18984.1"/>
    </source>
</evidence>
<evidence type="ECO:0000256" key="2">
    <source>
        <dbReference type="ARBA" id="ARBA00005269"/>
    </source>
</evidence>
<name>A0A369WE61_9GAMM</name>
<dbReference type="SUPFAM" id="SSF53335">
    <property type="entry name" value="S-adenosyl-L-methionine-dependent methyltransferases"/>
    <property type="match status" value="1"/>
</dbReference>
<dbReference type="EC" id="2.1.1.171" evidence="3 8"/>
<dbReference type="AlphaFoldDB" id="A0A369WE61"/>
<evidence type="ECO:0000256" key="1">
    <source>
        <dbReference type="ARBA" id="ARBA00002649"/>
    </source>
</evidence>
<dbReference type="EMBL" id="QQOH01000004">
    <property type="protein sequence ID" value="RDE18984.1"/>
    <property type="molecule type" value="Genomic_DNA"/>
</dbReference>
<organism evidence="10 11">
    <name type="scientific">Motiliproteus coralliicola</name>
    <dbReference type="NCBI Taxonomy" id="2283196"/>
    <lineage>
        <taxon>Bacteria</taxon>
        <taxon>Pseudomonadati</taxon>
        <taxon>Pseudomonadota</taxon>
        <taxon>Gammaproteobacteria</taxon>
        <taxon>Oceanospirillales</taxon>
        <taxon>Oceanospirillaceae</taxon>
        <taxon>Motiliproteus</taxon>
    </lineage>
</organism>
<feature type="region of interest" description="Disordered" evidence="9">
    <location>
        <begin position="1"/>
        <end position="30"/>
    </location>
</feature>
<dbReference type="GO" id="GO:0052913">
    <property type="term" value="F:16S rRNA (guanine(966)-N(2))-methyltransferase activity"/>
    <property type="evidence" value="ECO:0007669"/>
    <property type="project" value="UniProtKB-EC"/>
</dbReference>
<evidence type="ECO:0000256" key="5">
    <source>
        <dbReference type="ARBA" id="ARBA00022603"/>
    </source>
</evidence>
<proteinExistence type="inferred from homology"/>
<dbReference type="NCBIfam" id="TIGR00095">
    <property type="entry name" value="16S rRNA (guanine(966)-N(2))-methyltransferase RsmD"/>
    <property type="match status" value="1"/>
</dbReference>
<evidence type="ECO:0000256" key="4">
    <source>
        <dbReference type="ARBA" id="ARBA00013682"/>
    </source>
</evidence>
<dbReference type="PANTHER" id="PTHR43542">
    <property type="entry name" value="METHYLTRANSFERASE"/>
    <property type="match status" value="1"/>
</dbReference>
<keyword evidence="8" id="KW-0949">S-adenosyl-L-methionine</keyword>
<dbReference type="CDD" id="cd02440">
    <property type="entry name" value="AdoMet_MTases"/>
    <property type="match status" value="1"/>
</dbReference>
<gene>
    <name evidence="10" type="primary">rsmD</name>
    <name evidence="10" type="ORF">DV711_15370</name>
</gene>
<dbReference type="Proteomes" id="UP000253769">
    <property type="component" value="Unassembled WGS sequence"/>
</dbReference>
<dbReference type="RefSeq" id="WP_114696603.1">
    <property type="nucleotide sequence ID" value="NZ_QQOH01000004.1"/>
</dbReference>
<dbReference type="Gene3D" id="3.40.50.150">
    <property type="entry name" value="Vaccinia Virus protein VP39"/>
    <property type="match status" value="1"/>
</dbReference>
<reference evidence="10 11" key="1">
    <citation type="submission" date="2018-07" db="EMBL/GenBank/DDBJ databases">
        <title>Motiliproteus coralliicola sp. nov., a bacterium isolated from Coral.</title>
        <authorList>
            <person name="Wang G."/>
        </authorList>
    </citation>
    <scope>NUCLEOTIDE SEQUENCE [LARGE SCALE GENOMIC DNA]</scope>
    <source>
        <strain evidence="10 11">C34</strain>
    </source>
</reference>
<protein>
    <recommendedName>
        <fullName evidence="4 8">Ribosomal RNA small subunit methyltransferase D</fullName>
        <ecNumber evidence="3 8">2.1.1.171</ecNumber>
    </recommendedName>
</protein>
<feature type="compositionally biased region" description="Basic residues" evidence="9">
    <location>
        <begin position="1"/>
        <end position="17"/>
    </location>
</feature>
<dbReference type="Pfam" id="PF03602">
    <property type="entry name" value="Cons_hypoth95"/>
    <property type="match status" value="1"/>
</dbReference>
<dbReference type="GO" id="GO:0003676">
    <property type="term" value="F:nucleic acid binding"/>
    <property type="evidence" value="ECO:0007669"/>
    <property type="project" value="InterPro"/>
</dbReference>
<dbReference type="PIRSF" id="PIRSF004553">
    <property type="entry name" value="CHP00095"/>
    <property type="match status" value="1"/>
</dbReference>
<evidence type="ECO:0000256" key="8">
    <source>
        <dbReference type="PIRNR" id="PIRNR004553"/>
    </source>
</evidence>
<dbReference type="OrthoDB" id="9803017at2"/>
<dbReference type="PROSITE" id="PS00092">
    <property type="entry name" value="N6_MTASE"/>
    <property type="match status" value="1"/>
</dbReference>
<accession>A0A369WE61</accession>
<evidence type="ECO:0000256" key="9">
    <source>
        <dbReference type="SAM" id="MobiDB-lite"/>
    </source>
</evidence>
<evidence type="ECO:0000256" key="3">
    <source>
        <dbReference type="ARBA" id="ARBA00012141"/>
    </source>
</evidence>
<evidence type="ECO:0000313" key="11">
    <source>
        <dbReference type="Proteomes" id="UP000253769"/>
    </source>
</evidence>
<evidence type="ECO:0000256" key="6">
    <source>
        <dbReference type="ARBA" id="ARBA00022679"/>
    </source>
</evidence>
<keyword evidence="8" id="KW-0698">rRNA processing</keyword>
<dbReference type="InterPro" id="IPR029063">
    <property type="entry name" value="SAM-dependent_MTases_sf"/>
</dbReference>